<comment type="caution">
    <text evidence="1">The sequence shown here is derived from an EMBL/GenBank/DDBJ whole genome shotgun (WGS) entry which is preliminary data.</text>
</comment>
<evidence type="ECO:0000313" key="1">
    <source>
        <dbReference type="EMBL" id="RNA01880.1"/>
    </source>
</evidence>
<accession>A0A3M7PS72</accession>
<protein>
    <submittedName>
        <fullName evidence="1">Uncharacterized protein</fullName>
    </submittedName>
</protein>
<organism evidence="1 2">
    <name type="scientific">Brachionus plicatilis</name>
    <name type="common">Marine rotifer</name>
    <name type="synonym">Brachionus muelleri</name>
    <dbReference type="NCBI Taxonomy" id="10195"/>
    <lineage>
        <taxon>Eukaryota</taxon>
        <taxon>Metazoa</taxon>
        <taxon>Spiralia</taxon>
        <taxon>Gnathifera</taxon>
        <taxon>Rotifera</taxon>
        <taxon>Eurotatoria</taxon>
        <taxon>Monogononta</taxon>
        <taxon>Pseudotrocha</taxon>
        <taxon>Ploima</taxon>
        <taxon>Brachionidae</taxon>
        <taxon>Brachionus</taxon>
    </lineage>
</organism>
<proteinExistence type="predicted"/>
<dbReference type="Proteomes" id="UP000276133">
    <property type="component" value="Unassembled WGS sequence"/>
</dbReference>
<dbReference type="EMBL" id="REGN01009133">
    <property type="protein sequence ID" value="RNA01880.1"/>
    <property type="molecule type" value="Genomic_DNA"/>
</dbReference>
<name>A0A3M7PS72_BRAPC</name>
<sequence>MRWNTFDQISIHLKYCKPIPVAKDVLAGNK</sequence>
<feature type="non-terminal residue" evidence="1">
    <location>
        <position position="30"/>
    </location>
</feature>
<dbReference type="AlphaFoldDB" id="A0A3M7PS72"/>
<keyword evidence="2" id="KW-1185">Reference proteome</keyword>
<gene>
    <name evidence="1" type="ORF">BpHYR1_048464</name>
</gene>
<evidence type="ECO:0000313" key="2">
    <source>
        <dbReference type="Proteomes" id="UP000276133"/>
    </source>
</evidence>
<reference evidence="1 2" key="1">
    <citation type="journal article" date="2018" name="Sci. Rep.">
        <title>Genomic signatures of local adaptation to the degree of environmental predictability in rotifers.</title>
        <authorList>
            <person name="Franch-Gras L."/>
            <person name="Hahn C."/>
            <person name="Garcia-Roger E.M."/>
            <person name="Carmona M.J."/>
            <person name="Serra M."/>
            <person name="Gomez A."/>
        </authorList>
    </citation>
    <scope>NUCLEOTIDE SEQUENCE [LARGE SCALE GENOMIC DNA]</scope>
    <source>
        <strain evidence="1">HYR1</strain>
    </source>
</reference>